<dbReference type="Proteomes" id="UP001168877">
    <property type="component" value="Unassembled WGS sequence"/>
</dbReference>
<comment type="caution">
    <text evidence="2">The sequence shown here is derived from an EMBL/GenBank/DDBJ whole genome shotgun (WGS) entry which is preliminary data.</text>
</comment>
<sequence>MRNESLEVVKSCRDVCMELTKLRRGRRAAEDQLEILVCGKRISGSGEGNEVLGERKSWKLSGFSTLEDDVAISNLRQPYPGTSETATFMNPVPD</sequence>
<reference evidence="2" key="1">
    <citation type="journal article" date="2022" name="Plant J.">
        <title>Strategies of tolerance reflected in two North American maple genomes.</title>
        <authorList>
            <person name="McEvoy S.L."/>
            <person name="Sezen U.U."/>
            <person name="Trouern-Trend A."/>
            <person name="McMahon S.M."/>
            <person name="Schaberg P.G."/>
            <person name="Yang J."/>
            <person name="Wegrzyn J.L."/>
            <person name="Swenson N.G."/>
        </authorList>
    </citation>
    <scope>NUCLEOTIDE SEQUENCE</scope>
    <source>
        <strain evidence="2">NS2018</strain>
    </source>
</reference>
<evidence type="ECO:0000313" key="2">
    <source>
        <dbReference type="EMBL" id="KAK0586197.1"/>
    </source>
</evidence>
<protein>
    <submittedName>
        <fullName evidence="2">Uncharacterized protein</fullName>
    </submittedName>
</protein>
<reference evidence="2" key="2">
    <citation type="submission" date="2023-06" db="EMBL/GenBank/DDBJ databases">
        <authorList>
            <person name="Swenson N.G."/>
            <person name="Wegrzyn J.L."/>
            <person name="Mcevoy S.L."/>
        </authorList>
    </citation>
    <scope>NUCLEOTIDE SEQUENCE</scope>
    <source>
        <strain evidence="2">NS2018</strain>
        <tissue evidence="2">Leaf</tissue>
    </source>
</reference>
<organism evidence="2 3">
    <name type="scientific">Acer saccharum</name>
    <name type="common">Sugar maple</name>
    <dbReference type="NCBI Taxonomy" id="4024"/>
    <lineage>
        <taxon>Eukaryota</taxon>
        <taxon>Viridiplantae</taxon>
        <taxon>Streptophyta</taxon>
        <taxon>Embryophyta</taxon>
        <taxon>Tracheophyta</taxon>
        <taxon>Spermatophyta</taxon>
        <taxon>Magnoliopsida</taxon>
        <taxon>eudicotyledons</taxon>
        <taxon>Gunneridae</taxon>
        <taxon>Pentapetalae</taxon>
        <taxon>rosids</taxon>
        <taxon>malvids</taxon>
        <taxon>Sapindales</taxon>
        <taxon>Sapindaceae</taxon>
        <taxon>Hippocastanoideae</taxon>
        <taxon>Acereae</taxon>
        <taxon>Acer</taxon>
    </lineage>
</organism>
<evidence type="ECO:0000313" key="3">
    <source>
        <dbReference type="Proteomes" id="UP001168877"/>
    </source>
</evidence>
<feature type="region of interest" description="Disordered" evidence="1">
    <location>
        <begin position="75"/>
        <end position="94"/>
    </location>
</feature>
<gene>
    <name evidence="2" type="ORF">LWI29_002554</name>
</gene>
<dbReference type="EMBL" id="JAUESC010000382">
    <property type="protein sequence ID" value="KAK0586197.1"/>
    <property type="molecule type" value="Genomic_DNA"/>
</dbReference>
<proteinExistence type="predicted"/>
<accession>A0AA39VN17</accession>
<name>A0AA39VN17_ACESA</name>
<feature type="compositionally biased region" description="Polar residues" evidence="1">
    <location>
        <begin position="75"/>
        <end position="88"/>
    </location>
</feature>
<keyword evidence="3" id="KW-1185">Reference proteome</keyword>
<evidence type="ECO:0000256" key="1">
    <source>
        <dbReference type="SAM" id="MobiDB-lite"/>
    </source>
</evidence>
<dbReference type="AlphaFoldDB" id="A0AA39VN17"/>